<protein>
    <submittedName>
        <fullName evidence="1">Uncharacterized protein</fullName>
    </submittedName>
</protein>
<organism evidence="1 2">
    <name type="scientific">Methanothermobacter thermautotrophicus (strain ATCC 29096 / DSM 1053 / JCM 10044 / NBRC 100330 / Delta H)</name>
    <name type="common">Methanobacterium thermoautotrophicum</name>
    <dbReference type="NCBI Taxonomy" id="187420"/>
    <lineage>
        <taxon>Archaea</taxon>
        <taxon>Methanobacteriati</taxon>
        <taxon>Methanobacteriota</taxon>
        <taxon>Methanomada group</taxon>
        <taxon>Methanobacteria</taxon>
        <taxon>Methanobacteriales</taxon>
        <taxon>Methanobacteriaceae</taxon>
        <taxon>Methanothermobacter</taxon>
    </lineage>
</organism>
<dbReference type="EnsemblBacteria" id="AAB84703">
    <property type="protein sequence ID" value="AAB84703"/>
    <property type="gene ID" value="MTH_197"/>
</dbReference>
<sequence length="62" mass="7066">MKNVQTSATKVGALHKLQIHVKSHKIQRWDPGHDRKVQNPSKHEGYIFGSIHKALLSVPKFL</sequence>
<name>O26299_METTH</name>
<dbReference type="InParanoid" id="O26299"/>
<dbReference type="STRING" id="187420.MTH_197"/>
<keyword evidence="2" id="KW-1185">Reference proteome</keyword>
<dbReference type="PIR" id="H69123">
    <property type="entry name" value="H69123"/>
</dbReference>
<reference evidence="1 2" key="1">
    <citation type="journal article" date="1997" name="J. Bacteriol.">
        <title>Complete genome sequence of Methanobacterium thermoautotrophicum deltaH: functional analysis and comparative genomics.</title>
        <authorList>
            <person name="Smith D.R."/>
            <person name="Doucette-Stamm L.A."/>
            <person name="Deloughery C."/>
            <person name="Lee H.-M."/>
            <person name="Dubois J."/>
            <person name="Aldredge T."/>
            <person name="Bashirzadeh R."/>
            <person name="Blakely D."/>
            <person name="Cook R."/>
            <person name="Gilbert K."/>
            <person name="Harrison D."/>
            <person name="Hoang L."/>
            <person name="Keagle P."/>
            <person name="Lumm W."/>
            <person name="Pothier B."/>
            <person name="Qiu D."/>
            <person name="Spadafora R."/>
            <person name="Vicare R."/>
            <person name="Wang Y."/>
            <person name="Wierzbowski J."/>
            <person name="Gibson R."/>
            <person name="Jiwani N."/>
            <person name="Caruso A."/>
            <person name="Bush D."/>
            <person name="Safer H."/>
            <person name="Patwell D."/>
            <person name="Prabhakar S."/>
            <person name="McDougall S."/>
            <person name="Shimer G."/>
            <person name="Goyal A."/>
            <person name="Pietrovski S."/>
            <person name="Church G.M."/>
            <person name="Daniels C.J."/>
            <person name="Mao J.-i."/>
            <person name="Rice P."/>
            <person name="Nolling J."/>
            <person name="Reeve J.N."/>
        </authorList>
    </citation>
    <scope>NUCLEOTIDE SEQUENCE [LARGE SCALE GENOMIC DNA]</scope>
    <source>
        <strain evidence="2">ATCC 29096 / DSM 1053 / JCM 10044 / NBRC 100330 / Delta H</strain>
    </source>
</reference>
<dbReference type="AlphaFoldDB" id="O26299"/>
<accession>O26299</accession>
<evidence type="ECO:0000313" key="1">
    <source>
        <dbReference type="EMBL" id="AAB84703.1"/>
    </source>
</evidence>
<dbReference type="EMBL" id="AE000666">
    <property type="protein sequence ID" value="AAB84703.1"/>
    <property type="molecule type" value="Genomic_DNA"/>
</dbReference>
<dbReference type="Proteomes" id="UP000005223">
    <property type="component" value="Chromosome"/>
</dbReference>
<evidence type="ECO:0000313" key="2">
    <source>
        <dbReference type="Proteomes" id="UP000005223"/>
    </source>
</evidence>
<proteinExistence type="predicted"/>
<dbReference type="KEGG" id="mth:MTH_197"/>
<dbReference type="HOGENOM" id="CLU_2893307_0_0_2"/>
<gene>
    <name evidence="1" type="ordered locus">MTH_197</name>
</gene>
<dbReference type="PaxDb" id="187420-MTH_197"/>